<evidence type="ECO:0000313" key="4">
    <source>
        <dbReference type="Proteomes" id="UP000185739"/>
    </source>
</evidence>
<protein>
    <recommendedName>
        <fullName evidence="2">Antitoxin</fullName>
    </recommendedName>
</protein>
<proteinExistence type="inferred from homology"/>
<comment type="function">
    <text evidence="2">Antitoxin component of a type II toxin-antitoxin (TA) system.</text>
</comment>
<dbReference type="STRING" id="96773.Tchl_1328"/>
<dbReference type="SUPFAM" id="SSF143120">
    <property type="entry name" value="YefM-like"/>
    <property type="match status" value="1"/>
</dbReference>
<dbReference type="EMBL" id="CP018839">
    <property type="protein sequence ID" value="APR04187.1"/>
    <property type="molecule type" value="Genomic_DNA"/>
</dbReference>
<name>A0A1H5T705_9RHOO</name>
<dbReference type="Gene3D" id="3.40.1620.10">
    <property type="entry name" value="YefM-like domain"/>
    <property type="match status" value="1"/>
</dbReference>
<gene>
    <name evidence="3" type="ORF">Tchl_1328</name>
</gene>
<dbReference type="Proteomes" id="UP000185739">
    <property type="component" value="Chromosome"/>
</dbReference>
<dbReference type="InterPro" id="IPR006442">
    <property type="entry name" value="Antitoxin_Phd/YefM"/>
</dbReference>
<comment type="similarity">
    <text evidence="1 2">Belongs to the phD/YefM antitoxin family.</text>
</comment>
<dbReference type="NCBIfam" id="TIGR01552">
    <property type="entry name" value="phd_fam"/>
    <property type="match status" value="1"/>
</dbReference>
<dbReference type="OrthoDB" id="9800503at2"/>
<keyword evidence="4" id="KW-1185">Reference proteome</keyword>
<dbReference type="KEGG" id="tcl:Tchl_1328"/>
<dbReference type="Pfam" id="PF02604">
    <property type="entry name" value="PhdYeFM_antitox"/>
    <property type="match status" value="1"/>
</dbReference>
<evidence type="ECO:0000256" key="1">
    <source>
        <dbReference type="ARBA" id="ARBA00009981"/>
    </source>
</evidence>
<dbReference type="InterPro" id="IPR036165">
    <property type="entry name" value="YefM-like_sf"/>
</dbReference>
<evidence type="ECO:0000313" key="3">
    <source>
        <dbReference type="EMBL" id="APR04187.1"/>
    </source>
</evidence>
<dbReference type="InterPro" id="IPR051416">
    <property type="entry name" value="phD-YefM_TA_antitoxins"/>
</dbReference>
<accession>A0A1H5T705</accession>
<dbReference type="RefSeq" id="WP_075147700.1">
    <property type="nucleotide sequence ID" value="NZ_CP018839.1"/>
</dbReference>
<dbReference type="AlphaFoldDB" id="A0A1H5T705"/>
<sequence>MQVVNIHEAKTHLSRLLESIERGEEVVIARAGRPVATLTAYRPVRRRLASPGSMKGRDWRMADDFDAPVDELFSCLQEPEGETGIPGTAR</sequence>
<evidence type="ECO:0000256" key="2">
    <source>
        <dbReference type="RuleBase" id="RU362080"/>
    </source>
</evidence>
<dbReference type="PANTHER" id="PTHR35377">
    <property type="entry name" value="ANTITOXIN VAPB49-RELATED-RELATED"/>
    <property type="match status" value="1"/>
</dbReference>
<organism evidence="3 4">
    <name type="scientific">Thauera chlorobenzoica</name>
    <dbReference type="NCBI Taxonomy" id="96773"/>
    <lineage>
        <taxon>Bacteria</taxon>
        <taxon>Pseudomonadati</taxon>
        <taxon>Pseudomonadota</taxon>
        <taxon>Betaproteobacteria</taxon>
        <taxon>Rhodocyclales</taxon>
        <taxon>Zoogloeaceae</taxon>
        <taxon>Thauera</taxon>
    </lineage>
</organism>
<reference evidence="3 4" key="1">
    <citation type="submission" date="2016-12" db="EMBL/GenBank/DDBJ databases">
        <title>Complete genome sequence of Thauera chlorobenzoica, a Betaproteobacterium degrading haloaromatics anaerobically to CO2 and halides.</title>
        <authorList>
            <person name="Goris T."/>
            <person name="Mergelsberg M."/>
            <person name="Boll M."/>
        </authorList>
    </citation>
    <scope>NUCLEOTIDE SEQUENCE [LARGE SCALE GENOMIC DNA]</scope>
    <source>
        <strain evidence="3 4">3CB1</strain>
    </source>
</reference>